<evidence type="ECO:0008006" key="4">
    <source>
        <dbReference type="Google" id="ProtNLM"/>
    </source>
</evidence>
<organism evidence="2 3">
    <name type="scientific">Didymella exigua CBS 183.55</name>
    <dbReference type="NCBI Taxonomy" id="1150837"/>
    <lineage>
        <taxon>Eukaryota</taxon>
        <taxon>Fungi</taxon>
        <taxon>Dikarya</taxon>
        <taxon>Ascomycota</taxon>
        <taxon>Pezizomycotina</taxon>
        <taxon>Dothideomycetes</taxon>
        <taxon>Pleosporomycetidae</taxon>
        <taxon>Pleosporales</taxon>
        <taxon>Pleosporineae</taxon>
        <taxon>Didymellaceae</taxon>
        <taxon>Didymella</taxon>
    </lineage>
</organism>
<dbReference type="RefSeq" id="XP_033454032.1">
    <property type="nucleotide sequence ID" value="XM_033590952.1"/>
</dbReference>
<dbReference type="EMBL" id="ML978957">
    <property type="protein sequence ID" value="KAF1933784.1"/>
    <property type="molecule type" value="Genomic_DNA"/>
</dbReference>
<feature type="region of interest" description="Disordered" evidence="1">
    <location>
        <begin position="26"/>
        <end position="60"/>
    </location>
</feature>
<evidence type="ECO:0000313" key="2">
    <source>
        <dbReference type="EMBL" id="KAF1933784.1"/>
    </source>
</evidence>
<dbReference type="Proteomes" id="UP000800082">
    <property type="component" value="Unassembled WGS sequence"/>
</dbReference>
<evidence type="ECO:0000313" key="3">
    <source>
        <dbReference type="Proteomes" id="UP000800082"/>
    </source>
</evidence>
<protein>
    <recommendedName>
        <fullName evidence="4">REJ domain-containing protein</fullName>
    </recommendedName>
</protein>
<sequence>MAAYKACVCVGVCVCVYLQAWSITKNSPSLSSSLGSSLDLSLSPSLGLSLSPSLDLSLSPSLGLSLSPSLGSSPSRRSRCEAHLASACLTGNHHVRSTS</sequence>
<dbReference type="AlphaFoldDB" id="A0A6A5S2X1"/>
<keyword evidence="3" id="KW-1185">Reference proteome</keyword>
<feature type="compositionally biased region" description="Low complexity" evidence="1">
    <location>
        <begin position="27"/>
        <end position="60"/>
    </location>
</feature>
<accession>A0A6A5S2X1</accession>
<gene>
    <name evidence="2" type="ORF">M421DRAFT_416136</name>
</gene>
<dbReference type="GeneID" id="54348620"/>
<proteinExistence type="predicted"/>
<evidence type="ECO:0000256" key="1">
    <source>
        <dbReference type="SAM" id="MobiDB-lite"/>
    </source>
</evidence>
<name>A0A6A5S2X1_9PLEO</name>
<reference evidence="2" key="1">
    <citation type="journal article" date="2020" name="Stud. Mycol.">
        <title>101 Dothideomycetes genomes: a test case for predicting lifestyles and emergence of pathogens.</title>
        <authorList>
            <person name="Haridas S."/>
            <person name="Albert R."/>
            <person name="Binder M."/>
            <person name="Bloem J."/>
            <person name="Labutti K."/>
            <person name="Salamov A."/>
            <person name="Andreopoulos B."/>
            <person name="Baker S."/>
            <person name="Barry K."/>
            <person name="Bills G."/>
            <person name="Bluhm B."/>
            <person name="Cannon C."/>
            <person name="Castanera R."/>
            <person name="Culley D."/>
            <person name="Daum C."/>
            <person name="Ezra D."/>
            <person name="Gonzalez J."/>
            <person name="Henrissat B."/>
            <person name="Kuo A."/>
            <person name="Liang C."/>
            <person name="Lipzen A."/>
            <person name="Lutzoni F."/>
            <person name="Magnuson J."/>
            <person name="Mondo S."/>
            <person name="Nolan M."/>
            <person name="Ohm R."/>
            <person name="Pangilinan J."/>
            <person name="Park H.-J."/>
            <person name="Ramirez L."/>
            <person name="Alfaro M."/>
            <person name="Sun H."/>
            <person name="Tritt A."/>
            <person name="Yoshinaga Y."/>
            <person name="Zwiers L.-H."/>
            <person name="Turgeon B."/>
            <person name="Goodwin S."/>
            <person name="Spatafora J."/>
            <person name="Crous P."/>
            <person name="Grigoriev I."/>
        </authorList>
    </citation>
    <scope>NUCLEOTIDE SEQUENCE</scope>
    <source>
        <strain evidence="2">CBS 183.55</strain>
    </source>
</reference>